<proteinExistence type="predicted"/>
<gene>
    <name evidence="4" type="ORF">O3P69_008857</name>
</gene>
<evidence type="ECO:0000256" key="1">
    <source>
        <dbReference type="ARBA" id="ARBA00022658"/>
    </source>
</evidence>
<feature type="region of interest" description="Disordered" evidence="2">
    <location>
        <begin position="490"/>
        <end position="524"/>
    </location>
</feature>
<evidence type="ECO:0000256" key="2">
    <source>
        <dbReference type="SAM" id="MobiDB-lite"/>
    </source>
</evidence>
<dbReference type="Gene3D" id="1.20.900.10">
    <property type="entry name" value="Dbl homology (DH) domain"/>
    <property type="match status" value="1"/>
</dbReference>
<accession>A0AAW0TPX7</accession>
<dbReference type="Pfam" id="PF00621">
    <property type="entry name" value="RhoGEF"/>
    <property type="match status" value="1"/>
</dbReference>
<dbReference type="Proteomes" id="UP001487740">
    <property type="component" value="Unassembled WGS sequence"/>
</dbReference>
<dbReference type="PANTHER" id="PTHR22834">
    <property type="entry name" value="NUCLEAR FUSION PROTEIN FUS2"/>
    <property type="match status" value="1"/>
</dbReference>
<dbReference type="InterPro" id="IPR000219">
    <property type="entry name" value="DH_dom"/>
</dbReference>
<dbReference type="InterPro" id="IPR004148">
    <property type="entry name" value="BAR_dom"/>
</dbReference>
<dbReference type="Gene3D" id="1.20.1270.60">
    <property type="entry name" value="Arfaptin homology (AH) domain/BAR domain"/>
    <property type="match status" value="1"/>
</dbReference>
<dbReference type="Pfam" id="PF03114">
    <property type="entry name" value="BAR"/>
    <property type="match status" value="1"/>
</dbReference>
<dbReference type="SUPFAM" id="SSF48065">
    <property type="entry name" value="DBL homology domain (DH-domain)"/>
    <property type="match status" value="1"/>
</dbReference>
<protein>
    <recommendedName>
        <fullName evidence="3">DH domain-containing protein</fullName>
    </recommendedName>
</protein>
<keyword evidence="5" id="KW-1185">Reference proteome</keyword>
<dbReference type="GO" id="GO:0005085">
    <property type="term" value="F:guanyl-nucleotide exchange factor activity"/>
    <property type="evidence" value="ECO:0007669"/>
    <property type="project" value="UniProtKB-KW"/>
</dbReference>
<comment type="caution">
    <text evidence="4">The sequence shown here is derived from an EMBL/GenBank/DDBJ whole genome shotgun (WGS) entry which is preliminary data.</text>
</comment>
<dbReference type="InterPro" id="IPR051492">
    <property type="entry name" value="Dynamin-Rho_GEF"/>
</dbReference>
<name>A0AAW0TPX7_SCYPA</name>
<evidence type="ECO:0000313" key="4">
    <source>
        <dbReference type="EMBL" id="KAK8389394.1"/>
    </source>
</evidence>
<feature type="region of interest" description="Disordered" evidence="2">
    <location>
        <begin position="381"/>
        <end position="402"/>
    </location>
</feature>
<feature type="domain" description="DH" evidence="3">
    <location>
        <begin position="45"/>
        <end position="230"/>
    </location>
</feature>
<feature type="region of interest" description="Disordered" evidence="2">
    <location>
        <begin position="529"/>
        <end position="548"/>
    </location>
</feature>
<dbReference type="GO" id="GO:0005737">
    <property type="term" value="C:cytoplasm"/>
    <property type="evidence" value="ECO:0007669"/>
    <property type="project" value="InterPro"/>
</dbReference>
<sequence length="731" mass="83595">MWRNETDMNGYHKDDSCNEENFETSTYQCNDMKDGPQVGGLRQDLRSKRIQELVATERDYVTDLEALLHVADRTRYFIINPHILLGNTKQVLAVARRLLRGMEEMNRRTEKEQELGHLFLNYTEKLTQIYREYCSYYSVRVLPLLKKYEEDDKAKKELKQLAEDLKSLRPNTNSLNAALIKPVQRILRYPLYLDHLLEDTLAHILTSLSYRRLALVLSLLPPTSMTIKDYSDGEHSLHGRMRSFSLHSLAKKSIRMPTILSRRLGIMGQAECSKFEEEKAKFYSLQRATIALENHSTALLKDVRAMHISELLVPEALSDIMQASYIETIKQAACESYDRALKAFDTAVMERVLRPTKELATLCKVPARVIKKYHQKKLDYDASSRKKSARDELKSTDKPNVGEKNRNVEIYEALESLLLAELPVLTIHGLEVIITALQNLIVARLCLQGRMTHIYLQLAQTENMEPMPAQVRAQQQMEWLLRRLPHSLQKKHVVKDHHGSVSRKIKRATNERKIPPAQLQATAHESTFYGDASEEKATHESKRSPPTQIHAAAHESTFYTDASEEKATHESKRSPPTQIHAAAHESTFYTDASEEKTYTALYCFIAEDDTQLSLHPGMKVVPILKNAVPDNYARVKGYSAWVRKDRSTQGGGVAFCYKETVSAQVVEPPTPVPGELELLALKITDSNGKDHVAVLTRIQFRTPREESFTRTLWRWEAADWDALRAALKTTD</sequence>
<evidence type="ECO:0000259" key="3">
    <source>
        <dbReference type="PROSITE" id="PS50010"/>
    </source>
</evidence>
<evidence type="ECO:0000313" key="5">
    <source>
        <dbReference type="Proteomes" id="UP001487740"/>
    </source>
</evidence>
<dbReference type="PROSITE" id="PS50010">
    <property type="entry name" value="DH_2"/>
    <property type="match status" value="1"/>
</dbReference>
<reference evidence="4 5" key="1">
    <citation type="submission" date="2023-03" db="EMBL/GenBank/DDBJ databases">
        <title>High-quality genome of Scylla paramamosain provides insights in environmental adaptation.</title>
        <authorList>
            <person name="Zhang L."/>
        </authorList>
    </citation>
    <scope>NUCLEOTIDE SEQUENCE [LARGE SCALE GENOMIC DNA]</scope>
    <source>
        <strain evidence="4">LZ_2023a</strain>
        <tissue evidence="4">Muscle</tissue>
    </source>
</reference>
<dbReference type="SUPFAM" id="SSF103657">
    <property type="entry name" value="BAR/IMD domain-like"/>
    <property type="match status" value="1"/>
</dbReference>
<dbReference type="EMBL" id="JARAKH010000027">
    <property type="protein sequence ID" value="KAK8389394.1"/>
    <property type="molecule type" value="Genomic_DNA"/>
</dbReference>
<feature type="compositionally biased region" description="Basic residues" evidence="2">
    <location>
        <begin position="490"/>
        <end position="507"/>
    </location>
</feature>
<dbReference type="AlphaFoldDB" id="A0AAW0TPX7"/>
<organism evidence="4 5">
    <name type="scientific">Scylla paramamosain</name>
    <name type="common">Mud crab</name>
    <dbReference type="NCBI Taxonomy" id="85552"/>
    <lineage>
        <taxon>Eukaryota</taxon>
        <taxon>Metazoa</taxon>
        <taxon>Ecdysozoa</taxon>
        <taxon>Arthropoda</taxon>
        <taxon>Crustacea</taxon>
        <taxon>Multicrustacea</taxon>
        <taxon>Malacostraca</taxon>
        <taxon>Eumalacostraca</taxon>
        <taxon>Eucarida</taxon>
        <taxon>Decapoda</taxon>
        <taxon>Pleocyemata</taxon>
        <taxon>Brachyura</taxon>
        <taxon>Eubrachyura</taxon>
        <taxon>Portunoidea</taxon>
        <taxon>Portunidae</taxon>
        <taxon>Portuninae</taxon>
        <taxon>Scylla</taxon>
    </lineage>
</organism>
<keyword evidence="1" id="KW-0344">Guanine-nucleotide releasing factor</keyword>
<dbReference type="SMART" id="SM00325">
    <property type="entry name" value="RhoGEF"/>
    <property type="match status" value="1"/>
</dbReference>
<dbReference type="PANTHER" id="PTHR22834:SF20">
    <property type="entry name" value="SH3 DOMAIN-CONTAINING PROTEIN"/>
    <property type="match status" value="1"/>
</dbReference>
<dbReference type="InterPro" id="IPR027267">
    <property type="entry name" value="AH/BAR_dom_sf"/>
</dbReference>
<dbReference type="InterPro" id="IPR035899">
    <property type="entry name" value="DBL_dom_sf"/>
</dbReference>
<feature type="compositionally biased region" description="Basic and acidic residues" evidence="2">
    <location>
        <begin position="533"/>
        <end position="543"/>
    </location>
</feature>